<evidence type="ECO:0000256" key="1">
    <source>
        <dbReference type="ARBA" id="ARBA00004225"/>
    </source>
</evidence>
<accession>A0A0K2CPK5</accession>
<evidence type="ECO:0000256" key="13">
    <source>
        <dbReference type="ARBA" id="ARBA00023128"/>
    </source>
</evidence>
<evidence type="ECO:0000256" key="3">
    <source>
        <dbReference type="ARBA" id="ARBA00012944"/>
    </source>
</evidence>
<evidence type="ECO:0000256" key="10">
    <source>
        <dbReference type="ARBA" id="ARBA00022989"/>
    </source>
</evidence>
<feature type="transmembrane region" description="Helical" evidence="16">
    <location>
        <begin position="51"/>
        <end position="67"/>
    </location>
</feature>
<dbReference type="Pfam" id="PF01059">
    <property type="entry name" value="Oxidored_q5_N"/>
    <property type="match status" value="1"/>
</dbReference>
<dbReference type="GO" id="GO:0003954">
    <property type="term" value="F:NADH dehydrogenase activity"/>
    <property type="evidence" value="ECO:0007669"/>
    <property type="project" value="TreeGrafter"/>
</dbReference>
<dbReference type="GO" id="GO:0048039">
    <property type="term" value="F:ubiquinone binding"/>
    <property type="evidence" value="ECO:0007669"/>
    <property type="project" value="TreeGrafter"/>
</dbReference>
<feature type="transmembrane region" description="Helical" evidence="16">
    <location>
        <begin position="200"/>
        <end position="221"/>
    </location>
</feature>
<feature type="domain" description="NADH:quinone oxidoreductase/Mrp antiporter transmembrane" evidence="17">
    <location>
        <begin position="96"/>
        <end position="363"/>
    </location>
</feature>
<feature type="transmembrane region" description="Helical" evidence="16">
    <location>
        <begin position="409"/>
        <end position="431"/>
    </location>
</feature>
<dbReference type="GO" id="GO:0008137">
    <property type="term" value="F:NADH dehydrogenase (ubiquinone) activity"/>
    <property type="evidence" value="ECO:0007669"/>
    <property type="project" value="UniProtKB-UniRule"/>
</dbReference>
<proteinExistence type="inferred from homology"/>
<organism evidence="19">
    <name type="scientific">Argopecten irradians irradians</name>
    <name type="common">bay scallop</name>
    <dbReference type="NCBI Taxonomy" id="158587"/>
    <lineage>
        <taxon>Eukaryota</taxon>
        <taxon>Metazoa</taxon>
        <taxon>Spiralia</taxon>
        <taxon>Lophotrochozoa</taxon>
        <taxon>Mollusca</taxon>
        <taxon>Bivalvia</taxon>
        <taxon>Autobranchia</taxon>
        <taxon>Pteriomorphia</taxon>
        <taxon>Pectinida</taxon>
        <taxon>Pectinoidea</taxon>
        <taxon>Pectinidae</taxon>
        <taxon>Argopecten</taxon>
    </lineage>
</organism>
<dbReference type="PANTHER" id="PTHR43507">
    <property type="entry name" value="NADH-UBIQUINONE OXIDOREDUCTASE CHAIN 4"/>
    <property type="match status" value="1"/>
</dbReference>
<evidence type="ECO:0000256" key="9">
    <source>
        <dbReference type="ARBA" id="ARBA00022982"/>
    </source>
</evidence>
<dbReference type="PRINTS" id="PR01437">
    <property type="entry name" value="NUOXDRDTASE4"/>
</dbReference>
<evidence type="ECO:0000256" key="5">
    <source>
        <dbReference type="ARBA" id="ARBA00022448"/>
    </source>
</evidence>
<keyword evidence="12 16" id="KW-0830">Ubiquinone</keyword>
<comment type="function">
    <text evidence="16">Core subunit of the mitochondrial membrane respiratory chain NADH dehydrogenase (Complex I) which catalyzes electron transfer from NADH through the respiratory chain, using ubiquinone as an electron acceptor. Essential for the catalytic activity and assembly of complex I.</text>
</comment>
<dbReference type="EC" id="7.1.1.2" evidence="3 16"/>
<evidence type="ECO:0000256" key="6">
    <source>
        <dbReference type="ARBA" id="ARBA00022660"/>
    </source>
</evidence>
<dbReference type="PANTHER" id="PTHR43507:SF20">
    <property type="entry name" value="NADH-UBIQUINONE OXIDOREDUCTASE CHAIN 4"/>
    <property type="match status" value="1"/>
</dbReference>
<feature type="transmembrane region" description="Helical" evidence="16">
    <location>
        <begin position="330"/>
        <end position="350"/>
    </location>
</feature>
<evidence type="ECO:0000256" key="7">
    <source>
        <dbReference type="ARBA" id="ARBA00022692"/>
    </source>
</evidence>
<keyword evidence="8" id="KW-1278">Translocase</keyword>
<evidence type="ECO:0000256" key="8">
    <source>
        <dbReference type="ARBA" id="ARBA00022967"/>
    </source>
</evidence>
<evidence type="ECO:0000256" key="2">
    <source>
        <dbReference type="ARBA" id="ARBA00009025"/>
    </source>
</evidence>
<dbReference type="GO" id="GO:0031966">
    <property type="term" value="C:mitochondrial membrane"/>
    <property type="evidence" value="ECO:0007669"/>
    <property type="project" value="UniProtKB-SubCell"/>
</dbReference>
<name>A0A0K2CPK5_ARGIR</name>
<keyword evidence="13 16" id="KW-0496">Mitochondrion</keyword>
<dbReference type="InterPro" id="IPR001750">
    <property type="entry name" value="ND/Mrp_TM"/>
</dbReference>
<keyword evidence="9 16" id="KW-0249">Electron transport</keyword>
<sequence length="438" mass="48067">MLAILLSLLPFSGMMGCWQFFLVCFLSSPFILYRGSLEGHVLSSIFMVDEWSGSLIFLSFWLGALMMMAAKPRISGLCVWGVVICCFLAFSCWSFVWFYVFFELTLVPMAYMIVKWGSQPERVSATFYMFLYTLSGSLPFLIFLVSYYYSSYSSFMGFSWDVASSMGVWGCAVVVVFFVKIPCYPFHLWLTKAHVEAPTAGSMALAGLLLKLGGFGLMRAMGCFGQLSFSLQVFWANVGIWGGVLSSVACLRQIDSKSLVAYSSVGHMSLVQLAILSGTIVGWVGALYMMIAHGLSSSGLFSVLGEFYGKVKSRSLVVYGGLEMVYPGSNLWWCLLIVCSMSCPPSLGFLGEVMMGMSICSIFPFGYVLCFILLFFFGGASMMVLYTSVMHGSFSTALIPSGVGISKCSYLGMFHGVPLIILFFLPAFLSLRALSGVL</sequence>
<evidence type="ECO:0000256" key="11">
    <source>
        <dbReference type="ARBA" id="ARBA00023027"/>
    </source>
</evidence>
<keyword evidence="5 16" id="KW-0813">Transport</keyword>
<feature type="transmembrane region" description="Helical" evidence="16">
    <location>
        <begin position="155"/>
        <end position="179"/>
    </location>
</feature>
<dbReference type="GO" id="GO:0042773">
    <property type="term" value="P:ATP synthesis coupled electron transport"/>
    <property type="evidence" value="ECO:0007669"/>
    <property type="project" value="InterPro"/>
</dbReference>
<comment type="similarity">
    <text evidence="2 16">Belongs to the complex I subunit 4 family.</text>
</comment>
<dbReference type="Pfam" id="PF00361">
    <property type="entry name" value="Proton_antipo_M"/>
    <property type="match status" value="1"/>
</dbReference>
<feature type="transmembrane region" description="Helical" evidence="16">
    <location>
        <begin position="271"/>
        <end position="291"/>
    </location>
</feature>
<keyword evidence="11 16" id="KW-0520">NAD</keyword>
<feature type="transmembrane region" description="Helical" evidence="16">
    <location>
        <begin position="233"/>
        <end position="251"/>
    </location>
</feature>
<evidence type="ECO:0000256" key="14">
    <source>
        <dbReference type="ARBA" id="ARBA00023136"/>
    </source>
</evidence>
<protein>
    <recommendedName>
        <fullName evidence="4 16">NADH-ubiquinone oxidoreductase chain 4</fullName>
        <ecNumber evidence="3 16">7.1.1.2</ecNumber>
    </recommendedName>
</protein>
<reference evidence="19" key="1">
    <citation type="submission" date="2015-06" db="EMBL/GenBank/DDBJ databases">
        <title>The complete mitochondrial genomes of four scallops: evidence for conserved gene arrangement in genus Argopecten (Bivalvia: Pectinidae).</title>
        <authorList>
            <person name="Li H."/>
        </authorList>
    </citation>
    <scope>NUCLEOTIDE SEQUENCE</scope>
</reference>
<geneLocation type="mitochondrion" evidence="19"/>
<dbReference type="EMBL" id="KT161262">
    <property type="protein sequence ID" value="ALA07919.1"/>
    <property type="molecule type" value="Genomic_DNA"/>
</dbReference>
<feature type="domain" description="NADH:ubiquinone oxidoreductase chain 4 N-terminal" evidence="18">
    <location>
        <begin position="15"/>
        <end position="71"/>
    </location>
</feature>
<gene>
    <name evidence="19" type="primary">ND4</name>
</gene>
<dbReference type="InterPro" id="IPR003918">
    <property type="entry name" value="NADH_UbQ_OxRdtase"/>
</dbReference>
<dbReference type="AlphaFoldDB" id="A0A0K2CPK5"/>
<keyword evidence="7 16" id="KW-0812">Transmembrane</keyword>
<feature type="transmembrane region" description="Helical" evidence="16">
    <location>
        <begin position="126"/>
        <end position="149"/>
    </location>
</feature>
<comment type="subcellular location">
    <subcellularLocation>
        <location evidence="1 16">Mitochondrion membrane</location>
        <topology evidence="1 16">Multi-pass membrane protein</topology>
    </subcellularLocation>
</comment>
<evidence type="ECO:0000256" key="12">
    <source>
        <dbReference type="ARBA" id="ARBA00023075"/>
    </source>
</evidence>
<comment type="catalytic activity">
    <reaction evidence="15 16">
        <text>a ubiquinone + NADH + 5 H(+)(in) = a ubiquinol + NAD(+) + 4 H(+)(out)</text>
        <dbReference type="Rhea" id="RHEA:29091"/>
        <dbReference type="Rhea" id="RHEA-COMP:9565"/>
        <dbReference type="Rhea" id="RHEA-COMP:9566"/>
        <dbReference type="ChEBI" id="CHEBI:15378"/>
        <dbReference type="ChEBI" id="CHEBI:16389"/>
        <dbReference type="ChEBI" id="CHEBI:17976"/>
        <dbReference type="ChEBI" id="CHEBI:57540"/>
        <dbReference type="ChEBI" id="CHEBI:57945"/>
        <dbReference type="EC" id="7.1.1.2"/>
    </reaction>
</comment>
<evidence type="ECO:0000313" key="19">
    <source>
        <dbReference type="EMBL" id="ALA07919.1"/>
    </source>
</evidence>
<keyword evidence="10 16" id="KW-1133">Transmembrane helix</keyword>
<evidence type="ECO:0000256" key="15">
    <source>
        <dbReference type="ARBA" id="ARBA00049551"/>
    </source>
</evidence>
<keyword evidence="14 16" id="KW-0472">Membrane</keyword>
<dbReference type="GO" id="GO:0015990">
    <property type="term" value="P:electron transport coupled proton transport"/>
    <property type="evidence" value="ECO:0007669"/>
    <property type="project" value="TreeGrafter"/>
</dbReference>
<keyword evidence="6 16" id="KW-0679">Respiratory chain</keyword>
<evidence type="ECO:0000259" key="17">
    <source>
        <dbReference type="Pfam" id="PF00361"/>
    </source>
</evidence>
<evidence type="ECO:0000256" key="4">
    <source>
        <dbReference type="ARBA" id="ARBA00021006"/>
    </source>
</evidence>
<evidence type="ECO:0000256" key="16">
    <source>
        <dbReference type="RuleBase" id="RU003297"/>
    </source>
</evidence>
<evidence type="ECO:0000259" key="18">
    <source>
        <dbReference type="Pfam" id="PF01059"/>
    </source>
</evidence>
<feature type="transmembrane region" description="Helical" evidence="16">
    <location>
        <begin position="362"/>
        <end position="389"/>
    </location>
</feature>
<dbReference type="InterPro" id="IPR000260">
    <property type="entry name" value="NADH4_N"/>
</dbReference>